<feature type="transmembrane region" description="Helical" evidence="1">
    <location>
        <begin position="135"/>
        <end position="155"/>
    </location>
</feature>
<dbReference type="STRING" id="4432.A0A1U7ZAH5"/>
<dbReference type="OrthoDB" id="2020161at2759"/>
<dbReference type="Proteomes" id="UP000189703">
    <property type="component" value="Unplaced"/>
</dbReference>
<sequence>MATATVLLPSAFATAPPIPTTKTLPIRNASSSKVYLLRFPSSSSSSYSFSSKLTFRKGLIKCKALRETSRDSFNGRTVYQGVYGPWAVDPSDVREVILYRIGLVTAAVSFIIAASTAFLPDGNILADIVKQDLDLFYALGTGGLGLSLYLIHIYVTEIKQTLQALWAFGVIGSLATYFSLAQPVGISLAEYVVENPTAVWFVGPLFAALTGLVFKEGLCYGKLEAGLLTFNIPTVLLGHLTGLMDDGVKLGLLGSWMALFLVFAARKFTQPIKDDIGDKSIFMFNALPEREKKALLEKLEQQKLISER</sequence>
<dbReference type="Pfam" id="PF10063">
    <property type="entry name" value="DUF2301"/>
    <property type="match status" value="1"/>
</dbReference>
<keyword evidence="2" id="KW-1185">Reference proteome</keyword>
<evidence type="ECO:0000313" key="2">
    <source>
        <dbReference type="Proteomes" id="UP000189703"/>
    </source>
</evidence>
<accession>A0A1U7ZAH5</accession>
<dbReference type="PANTHER" id="PTHR36716">
    <property type="entry name" value="F3H9.20 PROTEIN"/>
    <property type="match status" value="1"/>
</dbReference>
<dbReference type="FunCoup" id="A0A1U7ZAH5">
    <property type="interactions" value="1531"/>
</dbReference>
<keyword evidence="1" id="KW-0472">Membrane</keyword>
<dbReference type="AlphaFoldDB" id="A0A1U7ZAH5"/>
<dbReference type="RefSeq" id="XP_010250513.1">
    <property type="nucleotide sequence ID" value="XM_010252211.2"/>
</dbReference>
<name>A0A1U7ZAH5_NELNU</name>
<gene>
    <name evidence="3" type="primary">LOC104592744</name>
</gene>
<feature type="transmembrane region" description="Helical" evidence="1">
    <location>
        <begin position="197"/>
        <end position="214"/>
    </location>
</feature>
<dbReference type="GeneID" id="104592744"/>
<feature type="transmembrane region" description="Helical" evidence="1">
    <location>
        <begin position="164"/>
        <end position="185"/>
    </location>
</feature>
<dbReference type="PANTHER" id="PTHR36716:SF2">
    <property type="entry name" value="F3H9.20 PROTEIN"/>
    <property type="match status" value="1"/>
</dbReference>
<keyword evidence="1" id="KW-0812">Transmembrane</keyword>
<feature type="transmembrane region" description="Helical" evidence="1">
    <location>
        <begin position="226"/>
        <end position="244"/>
    </location>
</feature>
<dbReference type="OMA" id="YFKEAFC"/>
<proteinExistence type="predicted"/>
<evidence type="ECO:0000256" key="1">
    <source>
        <dbReference type="SAM" id="Phobius"/>
    </source>
</evidence>
<keyword evidence="1" id="KW-1133">Transmembrane helix</keyword>
<dbReference type="InParanoid" id="A0A1U7ZAH5"/>
<reference evidence="3" key="1">
    <citation type="submission" date="2025-08" db="UniProtKB">
        <authorList>
            <consortium name="RefSeq"/>
        </authorList>
    </citation>
    <scope>IDENTIFICATION</scope>
</reference>
<feature type="transmembrane region" description="Helical" evidence="1">
    <location>
        <begin position="250"/>
        <end position="269"/>
    </location>
</feature>
<dbReference type="KEGG" id="nnu:104592744"/>
<organism evidence="2 3">
    <name type="scientific">Nelumbo nucifera</name>
    <name type="common">Sacred lotus</name>
    <dbReference type="NCBI Taxonomy" id="4432"/>
    <lineage>
        <taxon>Eukaryota</taxon>
        <taxon>Viridiplantae</taxon>
        <taxon>Streptophyta</taxon>
        <taxon>Embryophyta</taxon>
        <taxon>Tracheophyta</taxon>
        <taxon>Spermatophyta</taxon>
        <taxon>Magnoliopsida</taxon>
        <taxon>Proteales</taxon>
        <taxon>Nelumbonaceae</taxon>
        <taxon>Nelumbo</taxon>
    </lineage>
</organism>
<feature type="transmembrane region" description="Helical" evidence="1">
    <location>
        <begin position="97"/>
        <end position="119"/>
    </location>
</feature>
<dbReference type="eggNOG" id="ENOG502QUPE">
    <property type="taxonomic scope" value="Eukaryota"/>
</dbReference>
<protein>
    <submittedName>
        <fullName evidence="3">Uncharacterized protein LOC104592744</fullName>
    </submittedName>
</protein>
<dbReference type="InterPro" id="IPR019275">
    <property type="entry name" value="DUF2301"/>
</dbReference>
<evidence type="ECO:0000313" key="3">
    <source>
        <dbReference type="RefSeq" id="XP_010250513.1"/>
    </source>
</evidence>